<name>A0A8H4RTG9_9HELO</name>
<dbReference type="AlphaFoldDB" id="A0A8H4RTG9"/>
<dbReference type="Proteomes" id="UP000566819">
    <property type="component" value="Unassembled WGS sequence"/>
</dbReference>
<comment type="caution">
    <text evidence="1">The sequence shown here is derived from an EMBL/GenBank/DDBJ whole genome shotgun (WGS) entry which is preliminary data.</text>
</comment>
<evidence type="ECO:0000313" key="1">
    <source>
        <dbReference type="EMBL" id="KAF4634735.1"/>
    </source>
</evidence>
<keyword evidence="2" id="KW-1185">Reference proteome</keyword>
<organism evidence="1 2">
    <name type="scientific">Cudoniella acicularis</name>
    <dbReference type="NCBI Taxonomy" id="354080"/>
    <lineage>
        <taxon>Eukaryota</taxon>
        <taxon>Fungi</taxon>
        <taxon>Dikarya</taxon>
        <taxon>Ascomycota</taxon>
        <taxon>Pezizomycotina</taxon>
        <taxon>Leotiomycetes</taxon>
        <taxon>Helotiales</taxon>
        <taxon>Tricladiaceae</taxon>
        <taxon>Cudoniella</taxon>
    </lineage>
</organism>
<proteinExistence type="predicted"/>
<accession>A0A8H4RTG9</accession>
<reference evidence="1 2" key="1">
    <citation type="submission" date="2020-03" db="EMBL/GenBank/DDBJ databases">
        <title>Draft Genome Sequence of Cudoniella acicularis.</title>
        <authorList>
            <person name="Buettner E."/>
            <person name="Kellner H."/>
        </authorList>
    </citation>
    <scope>NUCLEOTIDE SEQUENCE [LARGE SCALE GENOMIC DNA]</scope>
    <source>
        <strain evidence="1 2">DSM 108380</strain>
    </source>
</reference>
<dbReference type="EMBL" id="JAAMPI010000163">
    <property type="protein sequence ID" value="KAF4634735.1"/>
    <property type="molecule type" value="Genomic_DNA"/>
</dbReference>
<sequence length="198" mass="22092">MPGKDKKFFDDSALLPIDLISGDHHPPAFETGYWRARTSSIRRVFSCTELDYILKESRTLPDHFKGINDQRLKVNLPDNFKILGGEKSISLDPCNFMHNASQNGIDLNFAAGTEVAICAKWRLEAATSGTAEQSLPTWLIGISYSNLTNWNPSYGLFFDATEMKFLALTCMPKIFTGEGNVTLVSNEDGTQKLEDAYI</sequence>
<evidence type="ECO:0000313" key="2">
    <source>
        <dbReference type="Proteomes" id="UP000566819"/>
    </source>
</evidence>
<protein>
    <submittedName>
        <fullName evidence="1">Uncharacterized protein</fullName>
    </submittedName>
</protein>
<gene>
    <name evidence="1" type="ORF">G7Y89_g3363</name>
</gene>